<reference evidence="2 3" key="1">
    <citation type="submission" date="2020-01" db="EMBL/GenBank/DDBJ databases">
        <title>Sulfitobacter sediminilitoris sp. nov., isolated from a tidal flat.</title>
        <authorList>
            <person name="Park S."/>
            <person name="Yoon J.-H."/>
        </authorList>
    </citation>
    <scope>NUCLEOTIDE SEQUENCE [LARGE SCALE GENOMIC DNA]</scope>
    <source>
        <strain evidence="2 3">JBTF-M27</strain>
    </source>
</reference>
<accession>A0A6P0CG64</accession>
<evidence type="ECO:0000313" key="2">
    <source>
        <dbReference type="EMBL" id="NEK24066.1"/>
    </source>
</evidence>
<gene>
    <name evidence="2" type="ORF">GV827_16875</name>
</gene>
<dbReference type="SUPFAM" id="SSF55073">
    <property type="entry name" value="Nucleotide cyclase"/>
    <property type="match status" value="1"/>
</dbReference>
<dbReference type="SMART" id="SM00044">
    <property type="entry name" value="CYCc"/>
    <property type="match status" value="1"/>
</dbReference>
<evidence type="ECO:0000259" key="1">
    <source>
        <dbReference type="PROSITE" id="PS50125"/>
    </source>
</evidence>
<dbReference type="CDD" id="cd07302">
    <property type="entry name" value="CHD"/>
    <property type="match status" value="1"/>
</dbReference>
<dbReference type="PROSITE" id="PS50125">
    <property type="entry name" value="GUANYLATE_CYCLASE_2"/>
    <property type="match status" value="1"/>
</dbReference>
<dbReference type="InterPro" id="IPR038694">
    <property type="entry name" value="DUF427_sf"/>
</dbReference>
<feature type="domain" description="Guanylate cyclase" evidence="1">
    <location>
        <begin position="341"/>
        <end position="464"/>
    </location>
</feature>
<dbReference type="PANTHER" id="PTHR43081:SF11">
    <property type="entry name" value="BLR2264 PROTEIN"/>
    <property type="match status" value="1"/>
</dbReference>
<comment type="caution">
    <text evidence="2">The sequence shown here is derived from an EMBL/GenBank/DDBJ whole genome shotgun (WGS) entry which is preliminary data.</text>
</comment>
<dbReference type="InterPro" id="IPR007361">
    <property type="entry name" value="DUF427"/>
</dbReference>
<dbReference type="Gene3D" id="3.30.70.1230">
    <property type="entry name" value="Nucleotide cyclase"/>
    <property type="match status" value="1"/>
</dbReference>
<dbReference type="AlphaFoldDB" id="A0A6P0CG64"/>
<dbReference type="GO" id="GO:0035556">
    <property type="term" value="P:intracellular signal transduction"/>
    <property type="evidence" value="ECO:0007669"/>
    <property type="project" value="InterPro"/>
</dbReference>
<evidence type="ECO:0000313" key="3">
    <source>
        <dbReference type="Proteomes" id="UP000468591"/>
    </source>
</evidence>
<keyword evidence="3" id="KW-1185">Reference proteome</keyword>
<dbReference type="Proteomes" id="UP000468591">
    <property type="component" value="Unassembled WGS sequence"/>
</dbReference>
<dbReference type="InterPro" id="IPR050697">
    <property type="entry name" value="Adenylyl/Guanylyl_Cyclase_3/4"/>
</dbReference>
<dbReference type="InterPro" id="IPR001054">
    <property type="entry name" value="A/G_cyclase"/>
</dbReference>
<dbReference type="PANTHER" id="PTHR43081">
    <property type="entry name" value="ADENYLATE CYCLASE, TERMINAL-DIFFERENTIATION SPECIFIC-RELATED"/>
    <property type="match status" value="1"/>
</dbReference>
<dbReference type="InterPro" id="IPR029787">
    <property type="entry name" value="Nucleotide_cyclase"/>
</dbReference>
<dbReference type="Pfam" id="PF00211">
    <property type="entry name" value="Guanylate_cyc"/>
    <property type="match status" value="1"/>
</dbReference>
<dbReference type="Gene3D" id="2.170.150.40">
    <property type="entry name" value="Domain of unknown function (DUF427)"/>
    <property type="match status" value="1"/>
</dbReference>
<protein>
    <submittedName>
        <fullName evidence="2">DUF427 domain-containing protein</fullName>
    </submittedName>
</protein>
<sequence length="514" mass="55787">MTIQPSNISSGYALEVVDLPGEVRAMRGDTLLAKSRNARVAFETRLAPVVYFPPEDVVATLGELTDLKTFCPFKGTARYRDLVLPGGPVPNAVWTYANALPESARIEGHLAFMPGVADQIRIEAGPIERPKYASASGPMIDWLLREAGFIPTPEALTKALGEKLREHGVQVTRISIMIWSLHPLIAGKNYVWDHAKADVSTFAPSYEIHDHPAFVNSPLRHVSDGLGGVRQRLGSDYAENSFPIMEDLRDQGATDYVAMPLPFSDGRVNVLTVTGDHPDGFSTANLGLIFECIFVISRFFEVFTQRENAQSLLETYVGKRAGARVLGGEIRRGDGDEIDAAIMFCDLRHSTRLEEELSRGTYLELLNHFFETTSSVVHEHGGEVLKFIGDAILAVFPAGEDAKAACATALASARETVEELRSHPNCEGSVGVAFGRVTYGNVGSKERLDFTVIGQAANIAARLCDQGRHSGHAIVVTDEVLGDDQDADDLGGLVLRNVGAPVRCHGIGINHTQT</sequence>
<proteinExistence type="predicted"/>
<dbReference type="GO" id="GO:0006171">
    <property type="term" value="P:cAMP biosynthetic process"/>
    <property type="evidence" value="ECO:0007669"/>
    <property type="project" value="TreeGrafter"/>
</dbReference>
<dbReference type="GO" id="GO:0004016">
    <property type="term" value="F:adenylate cyclase activity"/>
    <property type="evidence" value="ECO:0007669"/>
    <property type="project" value="UniProtKB-ARBA"/>
</dbReference>
<name>A0A6P0CG64_9RHOB</name>
<dbReference type="EMBL" id="JAABNT010000011">
    <property type="protein sequence ID" value="NEK24066.1"/>
    <property type="molecule type" value="Genomic_DNA"/>
</dbReference>
<organism evidence="2 3">
    <name type="scientific">Sulfitobacter sediminilitoris</name>
    <dbReference type="NCBI Taxonomy" id="2698830"/>
    <lineage>
        <taxon>Bacteria</taxon>
        <taxon>Pseudomonadati</taxon>
        <taxon>Pseudomonadota</taxon>
        <taxon>Alphaproteobacteria</taxon>
        <taxon>Rhodobacterales</taxon>
        <taxon>Roseobacteraceae</taxon>
        <taxon>Sulfitobacter</taxon>
    </lineage>
</organism>
<dbReference type="Pfam" id="PF04248">
    <property type="entry name" value="NTP_transf_9"/>
    <property type="match status" value="1"/>
</dbReference>